<sequence length="173" mass="19290">MPNPALGIRCHRRYKPGRMMLASDALSTGPPADRGVPVPMNMEVRVDLLHFSPERLEDYGAQQQVTRGIERQPHSSNSAIRSSQGRPHITLPPNTALPDTATSHPPRIRNTDHLVMAQRSSFDTQHRYLVMGQRNTENPSTTQQQQKQPPTTPPLKHSADTAQHPTALTKMLT</sequence>
<evidence type="ECO:0000256" key="1">
    <source>
        <dbReference type="SAM" id="MobiDB-lite"/>
    </source>
</evidence>
<feature type="compositionally biased region" description="Low complexity" evidence="1">
    <location>
        <begin position="139"/>
        <end position="149"/>
    </location>
</feature>
<name>A0A8J5CUQ8_CHIOP</name>
<protein>
    <submittedName>
        <fullName evidence="2">Uncharacterized protein</fullName>
    </submittedName>
</protein>
<feature type="compositionally biased region" description="Polar residues" evidence="1">
    <location>
        <begin position="160"/>
        <end position="173"/>
    </location>
</feature>
<accession>A0A8J5CUQ8</accession>
<dbReference type="EMBL" id="JACEEZ010011443">
    <property type="protein sequence ID" value="KAG0721276.1"/>
    <property type="molecule type" value="Genomic_DNA"/>
</dbReference>
<dbReference type="Proteomes" id="UP000770661">
    <property type="component" value="Unassembled WGS sequence"/>
</dbReference>
<evidence type="ECO:0000313" key="3">
    <source>
        <dbReference type="Proteomes" id="UP000770661"/>
    </source>
</evidence>
<feature type="region of interest" description="Disordered" evidence="1">
    <location>
        <begin position="136"/>
        <end position="173"/>
    </location>
</feature>
<keyword evidence="3" id="KW-1185">Reference proteome</keyword>
<evidence type="ECO:0000313" key="2">
    <source>
        <dbReference type="EMBL" id="KAG0721276.1"/>
    </source>
</evidence>
<proteinExistence type="predicted"/>
<feature type="compositionally biased region" description="Polar residues" evidence="1">
    <location>
        <begin position="74"/>
        <end position="85"/>
    </location>
</feature>
<organism evidence="2 3">
    <name type="scientific">Chionoecetes opilio</name>
    <name type="common">Atlantic snow crab</name>
    <name type="synonym">Cancer opilio</name>
    <dbReference type="NCBI Taxonomy" id="41210"/>
    <lineage>
        <taxon>Eukaryota</taxon>
        <taxon>Metazoa</taxon>
        <taxon>Ecdysozoa</taxon>
        <taxon>Arthropoda</taxon>
        <taxon>Crustacea</taxon>
        <taxon>Multicrustacea</taxon>
        <taxon>Malacostraca</taxon>
        <taxon>Eumalacostraca</taxon>
        <taxon>Eucarida</taxon>
        <taxon>Decapoda</taxon>
        <taxon>Pleocyemata</taxon>
        <taxon>Brachyura</taxon>
        <taxon>Eubrachyura</taxon>
        <taxon>Majoidea</taxon>
        <taxon>Majidae</taxon>
        <taxon>Chionoecetes</taxon>
    </lineage>
</organism>
<reference evidence="2" key="1">
    <citation type="submission" date="2020-07" db="EMBL/GenBank/DDBJ databases">
        <title>The High-quality genome of the commercially important snow crab, Chionoecetes opilio.</title>
        <authorList>
            <person name="Jeong J.-H."/>
            <person name="Ryu S."/>
        </authorList>
    </citation>
    <scope>NUCLEOTIDE SEQUENCE</scope>
    <source>
        <strain evidence="2">MADBK_172401_WGS</strain>
        <tissue evidence="2">Digestive gland</tissue>
    </source>
</reference>
<gene>
    <name evidence="2" type="ORF">GWK47_046790</name>
</gene>
<comment type="caution">
    <text evidence="2">The sequence shown here is derived from an EMBL/GenBank/DDBJ whole genome shotgun (WGS) entry which is preliminary data.</text>
</comment>
<feature type="region of interest" description="Disordered" evidence="1">
    <location>
        <begin position="67"/>
        <end position="107"/>
    </location>
</feature>
<dbReference type="AlphaFoldDB" id="A0A8J5CUQ8"/>